<dbReference type="PRINTS" id="PR01084">
    <property type="entry name" value="NAHEXCHNGR"/>
</dbReference>
<keyword evidence="11" id="KW-0732">Signal</keyword>
<dbReference type="EMBL" id="CADEPI010000199">
    <property type="protein sequence ID" value="CAB3380023.1"/>
    <property type="molecule type" value="Genomic_DNA"/>
</dbReference>
<feature type="transmembrane region" description="Helical" evidence="10">
    <location>
        <begin position="481"/>
        <end position="505"/>
    </location>
</feature>
<evidence type="ECO:0000313" key="13">
    <source>
        <dbReference type="EMBL" id="CAB3380023.1"/>
    </source>
</evidence>
<feature type="transmembrane region" description="Helical" evidence="10">
    <location>
        <begin position="517"/>
        <end position="536"/>
    </location>
</feature>
<feature type="chain" id="PRO_5035875694" description="Sodium/hydrogen exchanger" evidence="11">
    <location>
        <begin position="20"/>
        <end position="782"/>
    </location>
</feature>
<keyword evidence="6 9" id="KW-0406">Ion transport</keyword>
<evidence type="ECO:0000313" key="14">
    <source>
        <dbReference type="Proteomes" id="UP000494165"/>
    </source>
</evidence>
<evidence type="ECO:0000256" key="6">
    <source>
        <dbReference type="ARBA" id="ARBA00023065"/>
    </source>
</evidence>
<keyword evidence="9" id="KW-0050">Antiport</keyword>
<evidence type="ECO:0000256" key="4">
    <source>
        <dbReference type="ARBA" id="ARBA00022989"/>
    </source>
</evidence>
<keyword evidence="5" id="KW-0915">Sodium</keyword>
<evidence type="ECO:0000256" key="11">
    <source>
        <dbReference type="SAM" id="SignalP"/>
    </source>
</evidence>
<feature type="signal peptide" evidence="11">
    <location>
        <begin position="1"/>
        <end position="19"/>
    </location>
</feature>
<keyword evidence="4 10" id="KW-1133">Transmembrane helix</keyword>
<feature type="domain" description="Cation/H+ exchanger transmembrane" evidence="12">
    <location>
        <begin position="154"/>
        <end position="570"/>
    </location>
</feature>
<feature type="transmembrane region" description="Helical" evidence="10">
    <location>
        <begin position="359"/>
        <end position="382"/>
    </location>
</feature>
<keyword evidence="7 10" id="KW-0472">Membrane</keyword>
<dbReference type="OrthoDB" id="196264at2759"/>
<accession>A0A8S1DJ53</accession>
<evidence type="ECO:0000256" key="1">
    <source>
        <dbReference type="ARBA" id="ARBA00004141"/>
    </source>
</evidence>
<evidence type="ECO:0000256" key="3">
    <source>
        <dbReference type="ARBA" id="ARBA00022692"/>
    </source>
</evidence>
<sequence length="782" mass="88463">MPVISNLLFLLVICKCCYSKYLPNQRQQLQKNQSLLPSNNLSFAGRRIAGRSTQKFQEATTVSNKFTSTTDQQKLWELWYPDSINLSNVAGLKATRKSKRTTNIVFQRDEQLPNKKENGKVDIHLVDWKWHEVGVFITFAIFVFAVGYAKVVFHHTHFLEAYFPESFLMLLLGAAVGFVLYVLGYRMPADPPKPNQQLEAISDDEDTTFSFPNFSPRLYFLVLLPPIILEQSYALYDSEFAESLYPILLFSIVGKLITTLSIGAILHVLSIYKVFGSLPSMKNASPLLSWTDGLIFASIISAVDPVPVLGLLHEAGVNKPLYFLIFGESLLNDAVSVALHSSVVVFAGPVKVEESNYGMAVLAFVVNSLGGLTIGVIFGLISALATRTTAHHRIVEPLTLLGLAYIAYLLAEVVHFSGHICLIGCGLLQAHYAFQNISFTSYVSIIHFVKMLSSTSDAVILMFLGMTMVSFAHVWHTGFVLSTLILCFLCRVFGVYFLAIIHNSTSSNWINFRDQTVLAYCGLRGALCLCLAHMLNESRVQLKALFETTTLVVILFTTLFQGGTIKLLLSCLRIQRQHYKEESLSELIADSVFSSVKEGVEEIAKINRYGVVRRVLSRFDEKYMKKIFLSVNFDHEVQKAMHNTLSLEGPISSRAPSGRSLYSRYKTVAVINRKFYQIEQPWAQRRRMDIHRPFRVEKKDKTLMKGRELDIQMVHAHNEVDRPLVVELHDVIPPIYSDEEKKLFIAQVRKSSAQERLKEVIFERTQKIDLPPVKEAFQEKRQ</sequence>
<dbReference type="Proteomes" id="UP000494165">
    <property type="component" value="Unassembled WGS sequence"/>
</dbReference>
<feature type="transmembrane region" description="Helical" evidence="10">
    <location>
        <begin position="133"/>
        <end position="153"/>
    </location>
</feature>
<dbReference type="PANTHER" id="PTHR10110">
    <property type="entry name" value="SODIUM/HYDROGEN EXCHANGER"/>
    <property type="match status" value="1"/>
</dbReference>
<keyword evidence="14" id="KW-1185">Reference proteome</keyword>
<gene>
    <name evidence="13" type="ORF">CLODIP_2_CD02865</name>
</gene>
<dbReference type="GO" id="GO:0098719">
    <property type="term" value="P:sodium ion import across plasma membrane"/>
    <property type="evidence" value="ECO:0007669"/>
    <property type="project" value="TreeGrafter"/>
</dbReference>
<dbReference type="InterPro" id="IPR006153">
    <property type="entry name" value="Cation/H_exchanger_TM"/>
</dbReference>
<keyword evidence="3 9" id="KW-0812">Transmembrane</keyword>
<keyword evidence="8 9" id="KW-0739">Sodium transport</keyword>
<name>A0A8S1DJ53_9INSE</name>
<dbReference type="Gene3D" id="6.10.140.1330">
    <property type="match status" value="1"/>
</dbReference>
<dbReference type="PANTHER" id="PTHR10110:SF126">
    <property type="entry name" value="NA(+)_H(+) EXCHANGER PROTEIN 7"/>
    <property type="match status" value="1"/>
</dbReference>
<evidence type="ECO:0000256" key="8">
    <source>
        <dbReference type="ARBA" id="ARBA00023201"/>
    </source>
</evidence>
<evidence type="ECO:0000256" key="2">
    <source>
        <dbReference type="ARBA" id="ARBA00022448"/>
    </source>
</evidence>
<keyword evidence="2 9" id="KW-0813">Transport</keyword>
<dbReference type="GO" id="GO:0051453">
    <property type="term" value="P:regulation of intracellular pH"/>
    <property type="evidence" value="ECO:0007669"/>
    <property type="project" value="TreeGrafter"/>
</dbReference>
<feature type="transmembrane region" description="Helical" evidence="10">
    <location>
        <begin position="248"/>
        <end position="275"/>
    </location>
</feature>
<reference evidence="13 14" key="1">
    <citation type="submission" date="2020-04" db="EMBL/GenBank/DDBJ databases">
        <authorList>
            <person name="Alioto T."/>
            <person name="Alioto T."/>
            <person name="Gomez Garrido J."/>
        </authorList>
    </citation>
    <scope>NUCLEOTIDE SEQUENCE [LARGE SCALE GENOMIC DNA]</scope>
</reference>
<evidence type="ECO:0000256" key="9">
    <source>
        <dbReference type="RuleBase" id="RU003722"/>
    </source>
</evidence>
<proteinExistence type="inferred from homology"/>
<evidence type="ECO:0000256" key="5">
    <source>
        <dbReference type="ARBA" id="ARBA00023053"/>
    </source>
</evidence>
<evidence type="ECO:0000259" key="12">
    <source>
        <dbReference type="Pfam" id="PF00999"/>
    </source>
</evidence>
<dbReference type="GO" id="GO:0015385">
    <property type="term" value="F:sodium:proton antiporter activity"/>
    <property type="evidence" value="ECO:0007669"/>
    <property type="project" value="InterPro"/>
</dbReference>
<feature type="transmembrane region" description="Helical" evidence="10">
    <location>
        <begin position="416"/>
        <end position="434"/>
    </location>
</feature>
<organism evidence="13 14">
    <name type="scientific">Cloeon dipterum</name>
    <dbReference type="NCBI Taxonomy" id="197152"/>
    <lineage>
        <taxon>Eukaryota</taxon>
        <taxon>Metazoa</taxon>
        <taxon>Ecdysozoa</taxon>
        <taxon>Arthropoda</taxon>
        <taxon>Hexapoda</taxon>
        <taxon>Insecta</taxon>
        <taxon>Pterygota</taxon>
        <taxon>Palaeoptera</taxon>
        <taxon>Ephemeroptera</taxon>
        <taxon>Pisciforma</taxon>
        <taxon>Baetidae</taxon>
        <taxon>Cloeon</taxon>
    </lineage>
</organism>
<comment type="similarity">
    <text evidence="9">Belongs to the monovalent cation:proton antiporter 1 (CPA1) transporter (TC 2.A.36) family.</text>
</comment>
<dbReference type="GO" id="GO:0015386">
    <property type="term" value="F:potassium:proton antiporter activity"/>
    <property type="evidence" value="ECO:0007669"/>
    <property type="project" value="TreeGrafter"/>
</dbReference>
<dbReference type="AlphaFoldDB" id="A0A8S1DJ53"/>
<dbReference type="Pfam" id="PF00999">
    <property type="entry name" value="Na_H_Exchanger"/>
    <property type="match status" value="1"/>
</dbReference>
<comment type="subcellular location">
    <subcellularLocation>
        <location evidence="1">Membrane</location>
        <topology evidence="1">Multi-pass membrane protein</topology>
    </subcellularLocation>
</comment>
<comment type="caution">
    <text evidence="13">The sequence shown here is derived from an EMBL/GenBank/DDBJ whole genome shotgun (WGS) entry which is preliminary data.</text>
</comment>
<protein>
    <recommendedName>
        <fullName evidence="9">Sodium/hydrogen exchanger</fullName>
    </recommendedName>
</protein>
<evidence type="ECO:0000256" key="7">
    <source>
        <dbReference type="ARBA" id="ARBA00023136"/>
    </source>
</evidence>
<dbReference type="InterPro" id="IPR018422">
    <property type="entry name" value="Cation/H_exchanger_CPA1"/>
</dbReference>
<evidence type="ECO:0000256" key="10">
    <source>
        <dbReference type="SAM" id="Phobius"/>
    </source>
</evidence>
<dbReference type="GO" id="GO:0005886">
    <property type="term" value="C:plasma membrane"/>
    <property type="evidence" value="ECO:0007669"/>
    <property type="project" value="TreeGrafter"/>
</dbReference>
<feature type="transmembrane region" description="Helical" evidence="10">
    <location>
        <begin position="165"/>
        <end position="184"/>
    </location>
</feature>
<dbReference type="NCBIfam" id="TIGR00840">
    <property type="entry name" value="b_cpa1"/>
    <property type="match status" value="1"/>
</dbReference>
<dbReference type="InterPro" id="IPR004709">
    <property type="entry name" value="NaH_exchanger"/>
</dbReference>
<feature type="transmembrane region" description="Helical" evidence="10">
    <location>
        <begin position="548"/>
        <end position="569"/>
    </location>
</feature>